<feature type="region of interest" description="Disordered" evidence="1">
    <location>
        <begin position="1"/>
        <end position="36"/>
    </location>
</feature>
<feature type="transmembrane region" description="Helical" evidence="2">
    <location>
        <begin position="119"/>
        <end position="137"/>
    </location>
</feature>
<sequence>MPAGVGGGTVTGPGGVPSWWSQQGPQLAAVPEQRTEDHGYDRDAWLTELWSDPVYAPVDSIADRASSDDDAIDWERVRAAVRRVRPVRTLAVAGLGVLPALWWAQGVTVPLAAQVSVDAAWAAGVLGAGIAAVGAATGGRVRRWVSAALLVAAVGGTLIAEPTRHLVAAWIVGA</sequence>
<geneLocation type="plasmid" evidence="3">
    <name>linear plasmid pSLV45</name>
</geneLocation>
<gene>
    <name evidence="3" type="primary">SLV.30</name>
</gene>
<reference evidence="3" key="2">
    <citation type="journal article" date="2004" name="Microbiology">
        <title>Characterization of the Streptomyces lavendulae IMRU 3455 linear plasmid pSLV45.</title>
        <authorList>
            <person name="Hosted T.J."/>
            <person name="Wang T."/>
            <person name="Horan A.C."/>
        </authorList>
    </citation>
    <scope>NUCLEOTIDE SEQUENCE</scope>
    <source>
        <strain evidence="3">IMRU3455</strain>
        <plasmid evidence="3">linear plasmid pSLV45</plasmid>
    </source>
</reference>
<accession>Q6RGP0</accession>
<dbReference type="AlphaFoldDB" id="Q6RGP0"/>
<feature type="compositionally biased region" description="Gly residues" evidence="1">
    <location>
        <begin position="1"/>
        <end position="15"/>
    </location>
</feature>
<organism evidence="3">
    <name type="scientific">Streptomyces lavendulae</name>
    <dbReference type="NCBI Taxonomy" id="1914"/>
    <lineage>
        <taxon>Bacteria</taxon>
        <taxon>Bacillati</taxon>
        <taxon>Actinomycetota</taxon>
        <taxon>Actinomycetes</taxon>
        <taxon>Kitasatosporales</taxon>
        <taxon>Streptomycetaceae</taxon>
        <taxon>Streptomyces</taxon>
    </lineage>
</organism>
<keyword evidence="2" id="KW-0812">Transmembrane</keyword>
<evidence type="ECO:0000256" key="1">
    <source>
        <dbReference type="SAM" id="MobiDB-lite"/>
    </source>
</evidence>
<keyword evidence="2" id="KW-1133">Transmembrane helix</keyword>
<name>Q6RGP0_STRLA</name>
<evidence type="ECO:0000256" key="2">
    <source>
        <dbReference type="SAM" id="Phobius"/>
    </source>
</evidence>
<keyword evidence="3" id="KW-0614">Plasmid</keyword>
<reference evidence="3" key="1">
    <citation type="submission" date="2003-12" db="EMBL/GenBank/DDBJ databases">
        <authorList>
            <person name="Hosted T.J.Jr."/>
            <person name="Horan A.C."/>
            <person name="Wang T."/>
        </authorList>
    </citation>
    <scope>NUCLEOTIDE SEQUENCE</scope>
    <source>
        <strain evidence="3">IMRU3455</strain>
        <plasmid evidence="3">linear plasmid pSLV45</plasmid>
    </source>
</reference>
<protein>
    <submittedName>
        <fullName evidence="3">SLV.30</fullName>
    </submittedName>
</protein>
<keyword evidence="2" id="KW-0472">Membrane</keyword>
<proteinExistence type="predicted"/>
<feature type="transmembrane region" description="Helical" evidence="2">
    <location>
        <begin position="90"/>
        <end position="113"/>
    </location>
</feature>
<dbReference type="EMBL" id="AY498874">
    <property type="protein sequence ID" value="AAS45813.1"/>
    <property type="molecule type" value="Genomic_DNA"/>
</dbReference>
<evidence type="ECO:0000313" key="3">
    <source>
        <dbReference type="EMBL" id="AAS45813.1"/>
    </source>
</evidence>